<feature type="compositionally biased region" description="Low complexity" evidence="1">
    <location>
        <begin position="71"/>
        <end position="84"/>
    </location>
</feature>
<dbReference type="EMBL" id="CP144752">
    <property type="protein sequence ID" value="WVZ89179.1"/>
    <property type="molecule type" value="Genomic_DNA"/>
</dbReference>
<protein>
    <submittedName>
        <fullName evidence="3">Uncharacterized protein</fullName>
    </submittedName>
</protein>
<reference evidence="3 4" key="1">
    <citation type="submission" date="2024-02" db="EMBL/GenBank/DDBJ databases">
        <title>High-quality chromosome-scale genome assembly of Pensacola bahiagrass (Paspalum notatum Flugge var. saurae).</title>
        <authorList>
            <person name="Vega J.M."/>
            <person name="Podio M."/>
            <person name="Orjuela J."/>
            <person name="Siena L.A."/>
            <person name="Pessino S.C."/>
            <person name="Combes M.C."/>
            <person name="Mariac C."/>
            <person name="Albertini E."/>
            <person name="Pupilli F."/>
            <person name="Ortiz J.P.A."/>
            <person name="Leblanc O."/>
        </authorList>
    </citation>
    <scope>NUCLEOTIDE SEQUENCE [LARGE SCALE GENOMIC DNA]</scope>
    <source>
        <strain evidence="3">R1</strain>
        <tissue evidence="3">Leaf</tissue>
    </source>
</reference>
<feature type="transmembrane region" description="Helical" evidence="2">
    <location>
        <begin position="159"/>
        <end position="178"/>
    </location>
</feature>
<evidence type="ECO:0000313" key="3">
    <source>
        <dbReference type="EMBL" id="WVZ89179.1"/>
    </source>
</evidence>
<sequence>MCGRRRAGSRSARERGRRVSSRSRSAWASVPSARHARAGPRRRRLTRGLVGSAAPALAAVPSPRRCGRSGPCRAPGRLPPRLRQPSPPMVDACPSGAPGAGTGWRVVISLAGGPARRRADSAVVLGILWAQRSGWGGAAIAPSPADAFCLPRSRRFSRFLCVPVLLGSYALCLSLLFVPVEERWWPELAGVRAMLFAPVQSLWFCCNLDMNKAADVVPPLCFHVVHVSIYMIQQDSWVFTYQFPNSSKTGQSICLTWICIGINFGESDDHADVGDAGSDTEADLLHEQY</sequence>
<evidence type="ECO:0000313" key="4">
    <source>
        <dbReference type="Proteomes" id="UP001341281"/>
    </source>
</evidence>
<organism evidence="3 4">
    <name type="scientific">Paspalum notatum var. saurae</name>
    <dbReference type="NCBI Taxonomy" id="547442"/>
    <lineage>
        <taxon>Eukaryota</taxon>
        <taxon>Viridiplantae</taxon>
        <taxon>Streptophyta</taxon>
        <taxon>Embryophyta</taxon>
        <taxon>Tracheophyta</taxon>
        <taxon>Spermatophyta</taxon>
        <taxon>Magnoliopsida</taxon>
        <taxon>Liliopsida</taxon>
        <taxon>Poales</taxon>
        <taxon>Poaceae</taxon>
        <taxon>PACMAD clade</taxon>
        <taxon>Panicoideae</taxon>
        <taxon>Andropogonodae</taxon>
        <taxon>Paspaleae</taxon>
        <taxon>Paspalinae</taxon>
        <taxon>Paspalum</taxon>
    </lineage>
</organism>
<keyword evidence="2" id="KW-0812">Transmembrane</keyword>
<dbReference type="AlphaFoldDB" id="A0AAQ3UD00"/>
<evidence type="ECO:0000256" key="2">
    <source>
        <dbReference type="SAM" id="Phobius"/>
    </source>
</evidence>
<feature type="compositionally biased region" description="Basic residues" evidence="1">
    <location>
        <begin position="34"/>
        <end position="46"/>
    </location>
</feature>
<accession>A0AAQ3UD00</accession>
<keyword evidence="2" id="KW-1133">Transmembrane helix</keyword>
<keyword evidence="2" id="KW-0472">Membrane</keyword>
<dbReference type="Proteomes" id="UP001341281">
    <property type="component" value="Chromosome 08"/>
</dbReference>
<keyword evidence="4" id="KW-1185">Reference proteome</keyword>
<gene>
    <name evidence="3" type="ORF">U9M48_035613</name>
</gene>
<feature type="compositionally biased region" description="Low complexity" evidence="1">
    <location>
        <begin position="47"/>
        <end position="62"/>
    </location>
</feature>
<feature type="compositionally biased region" description="Low complexity" evidence="1">
    <location>
        <begin position="22"/>
        <end position="33"/>
    </location>
</feature>
<feature type="region of interest" description="Disordered" evidence="1">
    <location>
        <begin position="1"/>
        <end position="86"/>
    </location>
</feature>
<proteinExistence type="predicted"/>
<evidence type="ECO:0000256" key="1">
    <source>
        <dbReference type="SAM" id="MobiDB-lite"/>
    </source>
</evidence>
<name>A0AAQ3UD00_PASNO</name>